<organism evidence="2 3">
    <name type="scientific">Streptantibioticus rubrisoli</name>
    <dbReference type="NCBI Taxonomy" id="1387313"/>
    <lineage>
        <taxon>Bacteria</taxon>
        <taxon>Bacillati</taxon>
        <taxon>Actinomycetota</taxon>
        <taxon>Actinomycetes</taxon>
        <taxon>Kitasatosporales</taxon>
        <taxon>Streptomycetaceae</taxon>
        <taxon>Streptantibioticus</taxon>
    </lineage>
</organism>
<protein>
    <recommendedName>
        <fullName evidence="4">Integral membrane protein</fullName>
    </recommendedName>
</protein>
<name>A0ABT1PBX7_9ACTN</name>
<dbReference type="Proteomes" id="UP001206206">
    <property type="component" value="Unassembled WGS sequence"/>
</dbReference>
<accession>A0ABT1PBX7</accession>
<evidence type="ECO:0000256" key="1">
    <source>
        <dbReference type="SAM" id="Phobius"/>
    </source>
</evidence>
<evidence type="ECO:0008006" key="4">
    <source>
        <dbReference type="Google" id="ProtNLM"/>
    </source>
</evidence>
<evidence type="ECO:0000313" key="3">
    <source>
        <dbReference type="Proteomes" id="UP001206206"/>
    </source>
</evidence>
<feature type="transmembrane region" description="Helical" evidence="1">
    <location>
        <begin position="110"/>
        <end position="130"/>
    </location>
</feature>
<gene>
    <name evidence="2" type="ORF">NON19_12615</name>
</gene>
<evidence type="ECO:0000313" key="2">
    <source>
        <dbReference type="EMBL" id="MCQ4042849.1"/>
    </source>
</evidence>
<keyword evidence="1" id="KW-0472">Membrane</keyword>
<proteinExistence type="predicted"/>
<keyword evidence="3" id="KW-1185">Reference proteome</keyword>
<feature type="transmembrane region" description="Helical" evidence="1">
    <location>
        <begin position="21"/>
        <end position="45"/>
    </location>
</feature>
<feature type="transmembrane region" description="Helical" evidence="1">
    <location>
        <begin position="87"/>
        <end position="104"/>
    </location>
</feature>
<feature type="transmembrane region" description="Helical" evidence="1">
    <location>
        <begin position="57"/>
        <end position="80"/>
    </location>
</feature>
<keyword evidence="1" id="KW-1133">Transmembrane helix</keyword>
<keyword evidence="1" id="KW-0812">Transmembrane</keyword>
<comment type="caution">
    <text evidence="2">The sequence shown here is derived from an EMBL/GenBank/DDBJ whole genome shotgun (WGS) entry which is preliminary data.</text>
</comment>
<sequence>MSRKHVTAPQAAPPVAPRAPRLTAAAALAGLEGVALAAGGVYLMATGLFGRHTSTQTAVMGGLTVLAMAVLPLAAAYGLLRARRWSRGPALIIQLIALPIAWTMGQNGGALLAAAIGIAAVAVAELVLLVHPAATAALGVGRAEG</sequence>
<reference evidence="2 3" key="1">
    <citation type="submission" date="2022-06" db="EMBL/GenBank/DDBJ databases">
        <title>Draft genome sequence of type strain Streptomyces rubrisoli DSM 42083.</title>
        <authorList>
            <person name="Duangmal K."/>
            <person name="Klaysubun C."/>
        </authorList>
    </citation>
    <scope>NUCLEOTIDE SEQUENCE [LARGE SCALE GENOMIC DNA]</scope>
    <source>
        <strain evidence="2 3">DSM 42083</strain>
    </source>
</reference>
<dbReference type="EMBL" id="JANFNH010000010">
    <property type="protein sequence ID" value="MCQ4042849.1"/>
    <property type="molecule type" value="Genomic_DNA"/>
</dbReference>
<dbReference type="RefSeq" id="WP_255927420.1">
    <property type="nucleotide sequence ID" value="NZ_JANFNH010000010.1"/>
</dbReference>